<reference evidence="2" key="2">
    <citation type="journal article" date="2015" name="Fish Shellfish Immunol.">
        <title>Early steps in the European eel (Anguilla anguilla)-Vibrio vulnificus interaction in the gills: Role of the RtxA13 toxin.</title>
        <authorList>
            <person name="Callol A."/>
            <person name="Pajuelo D."/>
            <person name="Ebbesson L."/>
            <person name="Teles M."/>
            <person name="MacKenzie S."/>
            <person name="Amaro C."/>
        </authorList>
    </citation>
    <scope>NUCLEOTIDE SEQUENCE</scope>
</reference>
<sequence>MSSVSTAHENENEAGWVVSMKDTKRIQNTH</sequence>
<reference evidence="2" key="1">
    <citation type="submission" date="2014-11" db="EMBL/GenBank/DDBJ databases">
        <authorList>
            <person name="Amaro Gonzalez C."/>
        </authorList>
    </citation>
    <scope>NUCLEOTIDE SEQUENCE</scope>
</reference>
<protein>
    <submittedName>
        <fullName evidence="2">Uncharacterized protein</fullName>
    </submittedName>
</protein>
<accession>A0A0E9XB12</accession>
<name>A0A0E9XB12_ANGAN</name>
<proteinExistence type="predicted"/>
<dbReference type="EMBL" id="GBXM01008931">
    <property type="protein sequence ID" value="JAH99646.1"/>
    <property type="molecule type" value="Transcribed_RNA"/>
</dbReference>
<feature type="region of interest" description="Disordered" evidence="1">
    <location>
        <begin position="1"/>
        <end position="30"/>
    </location>
</feature>
<dbReference type="AlphaFoldDB" id="A0A0E9XB12"/>
<evidence type="ECO:0000256" key="1">
    <source>
        <dbReference type="SAM" id="MobiDB-lite"/>
    </source>
</evidence>
<feature type="compositionally biased region" description="Basic and acidic residues" evidence="1">
    <location>
        <begin position="21"/>
        <end position="30"/>
    </location>
</feature>
<evidence type="ECO:0000313" key="2">
    <source>
        <dbReference type="EMBL" id="JAH99646.1"/>
    </source>
</evidence>
<organism evidence="2">
    <name type="scientific">Anguilla anguilla</name>
    <name type="common">European freshwater eel</name>
    <name type="synonym">Muraena anguilla</name>
    <dbReference type="NCBI Taxonomy" id="7936"/>
    <lineage>
        <taxon>Eukaryota</taxon>
        <taxon>Metazoa</taxon>
        <taxon>Chordata</taxon>
        <taxon>Craniata</taxon>
        <taxon>Vertebrata</taxon>
        <taxon>Euteleostomi</taxon>
        <taxon>Actinopterygii</taxon>
        <taxon>Neopterygii</taxon>
        <taxon>Teleostei</taxon>
        <taxon>Anguilliformes</taxon>
        <taxon>Anguillidae</taxon>
        <taxon>Anguilla</taxon>
    </lineage>
</organism>